<evidence type="ECO:0000313" key="3">
    <source>
        <dbReference type="EMBL" id="KAJ4020393.1"/>
    </source>
</evidence>
<protein>
    <submittedName>
        <fullName evidence="3">Uncharacterized protein</fullName>
    </submittedName>
</protein>
<evidence type="ECO:0000313" key="4">
    <source>
        <dbReference type="Proteomes" id="UP001152130"/>
    </source>
</evidence>
<proteinExistence type="predicted"/>
<feature type="transmembrane region" description="Helical" evidence="2">
    <location>
        <begin position="125"/>
        <end position="147"/>
    </location>
</feature>
<keyword evidence="2" id="KW-0812">Transmembrane</keyword>
<feature type="transmembrane region" description="Helical" evidence="2">
    <location>
        <begin position="511"/>
        <end position="535"/>
    </location>
</feature>
<dbReference type="AlphaFoldDB" id="A0A9W8UDJ3"/>
<dbReference type="Proteomes" id="UP001152130">
    <property type="component" value="Unassembled WGS sequence"/>
</dbReference>
<feature type="compositionally biased region" description="Polar residues" evidence="1">
    <location>
        <begin position="1"/>
        <end position="18"/>
    </location>
</feature>
<comment type="caution">
    <text evidence="3">The sequence shown here is derived from an EMBL/GenBank/DDBJ whole genome shotgun (WGS) entry which is preliminary data.</text>
</comment>
<evidence type="ECO:0000256" key="2">
    <source>
        <dbReference type="SAM" id="Phobius"/>
    </source>
</evidence>
<dbReference type="OrthoDB" id="2840209at2759"/>
<sequence length="616" mass="67768">MTVTESLEMSPREATSANAMMEEADSPGSPDSASINTPDDENAQAKTQSLRNEHRENEKKGPICTEHPFKKHVLHSIITVALIGITSLATACWLIAYIQTRSKNERPYITAEIIGGRFSSTAAKLIDAAFSMLVAPAVIAIANWHMFKLARLSAVNEHRGRNSAVSMKVLVEVANTDWGSFSPLKFWTFARSKRPRVICLGAIADTYSLLPLDTDAASLYGQVLEPRVSDSLRERLDTLQPSMLGSAVDGLLEVNVSARSRTRLPSDVKKLFDAPVYRLNLSCHPSIAQAVMIEQPDDLDPHVRIAFESTATTPELDSTRFQADFGTDTSILSGKSLRDASVRYPGIQYPLIAFNQSAVWIGTINADQSSGINTPGRNNLVLAGMDCHLAKSNGRADVKVNGSQWTIIKDTLFNEQFDPRPNNPMSALTSALDFFDDGHVGAAPGLGGHLLRAALNITSEGNQPSWKLESLFGAFLWYETETRHILLDDSQAKKTGWYQIQCDTDRYAMTFIPWLLLTGLVALGIACGITVGLSIDSRKIHSLRIGRMLDSIRLTADVGVALDKRVFEECSTWHSSRLNKCADEARFQYEADTRLNGETGVYSVGIRLRQVSRPHE</sequence>
<feature type="transmembrane region" description="Helical" evidence="2">
    <location>
        <begin position="77"/>
        <end position="98"/>
    </location>
</feature>
<feature type="compositionally biased region" description="Basic and acidic residues" evidence="1">
    <location>
        <begin position="51"/>
        <end position="61"/>
    </location>
</feature>
<keyword evidence="2" id="KW-1133">Transmembrane helix</keyword>
<keyword evidence="4" id="KW-1185">Reference proteome</keyword>
<feature type="region of interest" description="Disordered" evidence="1">
    <location>
        <begin position="1"/>
        <end position="64"/>
    </location>
</feature>
<dbReference type="EMBL" id="JAPDHF010000003">
    <property type="protein sequence ID" value="KAJ4020393.1"/>
    <property type="molecule type" value="Genomic_DNA"/>
</dbReference>
<organism evidence="3 4">
    <name type="scientific">Fusarium irregulare</name>
    <dbReference type="NCBI Taxonomy" id="2494466"/>
    <lineage>
        <taxon>Eukaryota</taxon>
        <taxon>Fungi</taxon>
        <taxon>Dikarya</taxon>
        <taxon>Ascomycota</taxon>
        <taxon>Pezizomycotina</taxon>
        <taxon>Sordariomycetes</taxon>
        <taxon>Hypocreomycetidae</taxon>
        <taxon>Hypocreales</taxon>
        <taxon>Nectriaceae</taxon>
        <taxon>Fusarium</taxon>
        <taxon>Fusarium incarnatum-equiseti species complex</taxon>
    </lineage>
</organism>
<accession>A0A9W8UDJ3</accession>
<gene>
    <name evidence="3" type="ORF">NW766_001873</name>
</gene>
<name>A0A9W8UDJ3_9HYPO</name>
<keyword evidence="2" id="KW-0472">Membrane</keyword>
<evidence type="ECO:0000256" key="1">
    <source>
        <dbReference type="SAM" id="MobiDB-lite"/>
    </source>
</evidence>
<reference evidence="3" key="1">
    <citation type="submission" date="2022-10" db="EMBL/GenBank/DDBJ databases">
        <title>Fusarium specimens isolated from Avocado Roots.</title>
        <authorList>
            <person name="Stajich J."/>
            <person name="Roper C."/>
            <person name="Heimlech-Rivalta G."/>
        </authorList>
    </citation>
    <scope>NUCLEOTIDE SEQUENCE</scope>
    <source>
        <strain evidence="3">CF00143</strain>
    </source>
</reference>